<protein>
    <recommendedName>
        <fullName evidence="5">SRCR domain-containing protein</fullName>
    </recommendedName>
</protein>
<dbReference type="Pfam" id="PF00530">
    <property type="entry name" value="SRCR"/>
    <property type="match status" value="1"/>
</dbReference>
<comment type="caution">
    <text evidence="2">Lacks conserved residue(s) required for the propagation of feature annotation.</text>
</comment>
<dbReference type="AlphaFoldDB" id="A0A1X7VG75"/>
<feature type="disulfide bond" evidence="2">
    <location>
        <begin position="83"/>
        <end position="93"/>
    </location>
</feature>
<feature type="domain" description="SRCR" evidence="5">
    <location>
        <begin position="6"/>
        <end position="119"/>
    </location>
</feature>
<dbReference type="PANTHER" id="PTHR48071">
    <property type="entry name" value="SRCR DOMAIN-CONTAINING PROTEIN"/>
    <property type="match status" value="1"/>
</dbReference>
<organism evidence="6">
    <name type="scientific">Amphimedon queenslandica</name>
    <name type="common">Sponge</name>
    <dbReference type="NCBI Taxonomy" id="400682"/>
    <lineage>
        <taxon>Eukaryota</taxon>
        <taxon>Metazoa</taxon>
        <taxon>Porifera</taxon>
        <taxon>Demospongiae</taxon>
        <taxon>Heteroscleromorpha</taxon>
        <taxon>Haplosclerida</taxon>
        <taxon>Niphatidae</taxon>
        <taxon>Amphimedon</taxon>
    </lineage>
</organism>
<sequence length="272" mass="30602">MKVKEVTLSHDALHAHTKISGYNQFEGIVQICVDNIWGVISGESWTNDNSLVICHQLGYKKIGRHDVTHGKQRRAVFLSNVSCNGMESSLNDCDKVLYPLNIAKQLANTTDEIAAVACIVETRSTASTVKQVSKSTQSNVQPTMDSDQNKPNFRNDPYFISLCVLAGVLLIVVCAILGSKVRNSRRKKRLASLSLQTTQSEPKSSDDSDDSDEPEIQEHHCRYYQRHCQYHSSHHQHSQNDFPVASQKEAYSIKRTLVLQEERVHVVQKVIN</sequence>
<keyword evidence="4" id="KW-0812">Transmembrane</keyword>
<keyword evidence="1 2" id="KW-1015">Disulfide bond</keyword>
<dbReference type="InterPro" id="IPR036772">
    <property type="entry name" value="SRCR-like_dom_sf"/>
</dbReference>
<keyword evidence="4" id="KW-0472">Membrane</keyword>
<keyword evidence="4" id="KW-1133">Transmembrane helix</keyword>
<name>A0A1X7VG75_AMPQE</name>
<evidence type="ECO:0000256" key="3">
    <source>
        <dbReference type="SAM" id="MobiDB-lite"/>
    </source>
</evidence>
<evidence type="ECO:0000313" key="6">
    <source>
        <dbReference type="EnsemblMetazoa" id="Aqu2.1.39295_001"/>
    </source>
</evidence>
<dbReference type="PANTHER" id="PTHR48071:SF18">
    <property type="entry name" value="DELETED IN MALIGNANT BRAIN TUMORS 1 PROTEIN-RELATED"/>
    <property type="match status" value="1"/>
</dbReference>
<reference evidence="6" key="1">
    <citation type="submission" date="2017-05" db="UniProtKB">
        <authorList>
            <consortium name="EnsemblMetazoa"/>
        </authorList>
    </citation>
    <scope>IDENTIFICATION</scope>
</reference>
<dbReference type="InParanoid" id="A0A1X7VG75"/>
<evidence type="ECO:0000256" key="1">
    <source>
        <dbReference type="ARBA" id="ARBA00023157"/>
    </source>
</evidence>
<feature type="transmembrane region" description="Helical" evidence="4">
    <location>
        <begin position="158"/>
        <end position="179"/>
    </location>
</feature>
<accession>A0A1X7VG75</accession>
<feature type="region of interest" description="Disordered" evidence="3">
    <location>
        <begin position="188"/>
        <end position="215"/>
    </location>
</feature>
<dbReference type="GO" id="GO:0016020">
    <property type="term" value="C:membrane"/>
    <property type="evidence" value="ECO:0007669"/>
    <property type="project" value="InterPro"/>
</dbReference>
<feature type="compositionally biased region" description="Polar residues" evidence="3">
    <location>
        <begin position="193"/>
        <end position="202"/>
    </location>
</feature>
<feature type="region of interest" description="Disordered" evidence="3">
    <location>
        <begin position="130"/>
        <end position="151"/>
    </location>
</feature>
<evidence type="ECO:0000259" key="5">
    <source>
        <dbReference type="PROSITE" id="PS50287"/>
    </source>
</evidence>
<dbReference type="SUPFAM" id="SSF56487">
    <property type="entry name" value="SRCR-like"/>
    <property type="match status" value="1"/>
</dbReference>
<evidence type="ECO:0000256" key="2">
    <source>
        <dbReference type="PROSITE-ProRule" id="PRU00196"/>
    </source>
</evidence>
<proteinExistence type="predicted"/>
<dbReference type="SMART" id="SM00202">
    <property type="entry name" value="SR"/>
    <property type="match status" value="1"/>
</dbReference>
<evidence type="ECO:0000256" key="4">
    <source>
        <dbReference type="SAM" id="Phobius"/>
    </source>
</evidence>
<dbReference type="Gene3D" id="3.10.250.10">
    <property type="entry name" value="SRCR-like domain"/>
    <property type="match status" value="1"/>
</dbReference>
<dbReference type="InterPro" id="IPR001190">
    <property type="entry name" value="SRCR"/>
</dbReference>
<dbReference type="PROSITE" id="PS50287">
    <property type="entry name" value="SRCR_2"/>
    <property type="match status" value="1"/>
</dbReference>
<dbReference type="EnsemblMetazoa" id="Aqu2.1.39295_001">
    <property type="protein sequence ID" value="Aqu2.1.39295_001"/>
    <property type="gene ID" value="Aqu2.1.39295"/>
</dbReference>